<organism evidence="1 2">
    <name type="scientific">Eleginops maclovinus</name>
    <name type="common">Patagonian blennie</name>
    <name type="synonym">Eleginus maclovinus</name>
    <dbReference type="NCBI Taxonomy" id="56733"/>
    <lineage>
        <taxon>Eukaryota</taxon>
        <taxon>Metazoa</taxon>
        <taxon>Chordata</taxon>
        <taxon>Craniata</taxon>
        <taxon>Vertebrata</taxon>
        <taxon>Euteleostomi</taxon>
        <taxon>Actinopterygii</taxon>
        <taxon>Neopterygii</taxon>
        <taxon>Teleostei</taxon>
        <taxon>Neoteleostei</taxon>
        <taxon>Acanthomorphata</taxon>
        <taxon>Eupercaria</taxon>
        <taxon>Perciformes</taxon>
        <taxon>Notothenioidei</taxon>
        <taxon>Eleginopidae</taxon>
        <taxon>Eleginops</taxon>
    </lineage>
</organism>
<accession>A0AAN7Y297</accession>
<reference evidence="1 2" key="2">
    <citation type="journal article" date="2023" name="Mol. Biol. Evol.">
        <title>Genomics of Secondarily Temperate Adaptation in the Only Non-Antarctic Icefish.</title>
        <authorList>
            <person name="Rivera-Colon A.G."/>
            <person name="Rayamajhi N."/>
            <person name="Minhas B.F."/>
            <person name="Madrigal G."/>
            <person name="Bilyk K.T."/>
            <person name="Yoon V."/>
            <person name="Hune M."/>
            <person name="Gregory S."/>
            <person name="Cheng C.H.C."/>
            <person name="Catchen J.M."/>
        </authorList>
    </citation>
    <scope>NUCLEOTIDE SEQUENCE [LARGE SCALE GENOMIC DNA]</scope>
    <source>
        <strain evidence="1">JMC-PN-2008</strain>
    </source>
</reference>
<sequence length="118" mass="12981">MPPHWLRLVQGSINPSASLQPFSSNYKSSVAPEDLRPSKYGDYAAASGGATPSAELFIGMRCLLTVCVSICRPAEQTRLQLSVQATLETWLAQQRSDIILRFHGTFKHSDNSQVCRDA</sequence>
<evidence type="ECO:0000313" key="1">
    <source>
        <dbReference type="EMBL" id="KAK5871672.1"/>
    </source>
</evidence>
<dbReference type="Proteomes" id="UP001346869">
    <property type="component" value="Unassembled WGS sequence"/>
</dbReference>
<proteinExistence type="predicted"/>
<dbReference type="EMBL" id="JAUZQC010000005">
    <property type="protein sequence ID" value="KAK5871672.1"/>
    <property type="molecule type" value="Genomic_DNA"/>
</dbReference>
<keyword evidence="2" id="KW-1185">Reference proteome</keyword>
<reference evidence="1 2" key="1">
    <citation type="journal article" date="2023" name="Genes (Basel)">
        <title>Chromosome-Level Genome Assembly and Circadian Gene Repertoire of the Patagonia Blennie Eleginops maclovinus-The Closest Ancestral Proxy of Antarctic Cryonotothenioids.</title>
        <authorList>
            <person name="Cheng C.C."/>
            <person name="Rivera-Colon A.G."/>
            <person name="Minhas B.F."/>
            <person name="Wilson L."/>
            <person name="Rayamajhi N."/>
            <person name="Vargas-Chacoff L."/>
            <person name="Catchen J.M."/>
        </authorList>
    </citation>
    <scope>NUCLEOTIDE SEQUENCE [LARGE SCALE GENOMIC DNA]</scope>
    <source>
        <strain evidence="1">JMC-PN-2008</strain>
    </source>
</reference>
<protein>
    <submittedName>
        <fullName evidence="1">Uncharacterized protein</fullName>
    </submittedName>
</protein>
<gene>
    <name evidence="1" type="ORF">PBY51_004537</name>
</gene>
<dbReference type="AlphaFoldDB" id="A0AAN7Y297"/>
<name>A0AAN7Y297_ELEMC</name>
<comment type="caution">
    <text evidence="1">The sequence shown here is derived from an EMBL/GenBank/DDBJ whole genome shotgun (WGS) entry which is preliminary data.</text>
</comment>
<evidence type="ECO:0000313" key="2">
    <source>
        <dbReference type="Proteomes" id="UP001346869"/>
    </source>
</evidence>